<gene>
    <name evidence="2" type="ORF">DPN68_01755</name>
</gene>
<proteinExistence type="predicted"/>
<sequence length="199" mass="23314">MMSFIAFVLLIVFLNCIPFFIKFSSPKSEKLIGKLLVINSILFLTFFLFSYNGFRLKGQFTFNIIAILFISITIFYFVIFKNTIFKVLITTFVLTPLLVVSIFTLLFGQKLKEFDFDNNKKIIVTNGGFLSCGEIVHITETQFLIFDKEIYYESSLCLQGIEKIEVEKKYNSQIEFLIYHDGKMDSENPYKYEFDIKKE</sequence>
<reference evidence="2 3" key="1">
    <citation type="submission" date="2018-06" db="EMBL/GenBank/DDBJ databases">
        <title>Flavobacterium tibetense sp. nov., isolated from a wetland YonghuCo on Tibetan Plateau.</title>
        <authorList>
            <person name="Xing P."/>
            <person name="Phurbu D."/>
            <person name="Lu H."/>
        </authorList>
    </citation>
    <scope>NUCLEOTIDE SEQUENCE [LARGE SCALE GENOMIC DNA]</scope>
    <source>
        <strain evidence="2 3">YH5</strain>
    </source>
</reference>
<keyword evidence="1" id="KW-0812">Transmembrane</keyword>
<keyword evidence="1" id="KW-1133">Transmembrane helix</keyword>
<protein>
    <submittedName>
        <fullName evidence="2">Uncharacterized protein</fullName>
    </submittedName>
</protein>
<feature type="transmembrane region" description="Helical" evidence="1">
    <location>
        <begin position="6"/>
        <end position="23"/>
    </location>
</feature>
<evidence type="ECO:0000313" key="2">
    <source>
        <dbReference type="EMBL" id="RBA29395.1"/>
    </source>
</evidence>
<name>A0A365P487_9FLAO</name>
<dbReference type="Proteomes" id="UP000253319">
    <property type="component" value="Unassembled WGS sequence"/>
</dbReference>
<evidence type="ECO:0000256" key="1">
    <source>
        <dbReference type="SAM" id="Phobius"/>
    </source>
</evidence>
<organism evidence="2 3">
    <name type="scientific">Flavobacterium tibetense</name>
    <dbReference type="NCBI Taxonomy" id="2233533"/>
    <lineage>
        <taxon>Bacteria</taxon>
        <taxon>Pseudomonadati</taxon>
        <taxon>Bacteroidota</taxon>
        <taxon>Flavobacteriia</taxon>
        <taxon>Flavobacteriales</taxon>
        <taxon>Flavobacteriaceae</taxon>
        <taxon>Flavobacterium</taxon>
    </lineage>
</organism>
<dbReference type="EMBL" id="QLST01000002">
    <property type="protein sequence ID" value="RBA29395.1"/>
    <property type="molecule type" value="Genomic_DNA"/>
</dbReference>
<keyword evidence="3" id="KW-1185">Reference proteome</keyword>
<feature type="transmembrane region" description="Helical" evidence="1">
    <location>
        <begin position="60"/>
        <end position="80"/>
    </location>
</feature>
<evidence type="ECO:0000313" key="3">
    <source>
        <dbReference type="Proteomes" id="UP000253319"/>
    </source>
</evidence>
<feature type="transmembrane region" description="Helical" evidence="1">
    <location>
        <begin position="35"/>
        <end position="54"/>
    </location>
</feature>
<feature type="transmembrane region" description="Helical" evidence="1">
    <location>
        <begin position="87"/>
        <end position="108"/>
    </location>
</feature>
<keyword evidence="1" id="KW-0472">Membrane</keyword>
<dbReference type="AlphaFoldDB" id="A0A365P487"/>
<comment type="caution">
    <text evidence="2">The sequence shown here is derived from an EMBL/GenBank/DDBJ whole genome shotgun (WGS) entry which is preliminary data.</text>
</comment>
<accession>A0A365P487</accession>